<dbReference type="Pfam" id="PF19608">
    <property type="entry name" value="DUF6113"/>
    <property type="match status" value="1"/>
</dbReference>
<feature type="transmembrane region" description="Helical" evidence="1">
    <location>
        <begin position="80"/>
        <end position="97"/>
    </location>
</feature>
<protein>
    <submittedName>
        <fullName evidence="2">Uncharacterized protein</fullName>
    </submittedName>
</protein>
<dbReference type="EMBL" id="SZQA01000027">
    <property type="protein sequence ID" value="TKK85446.1"/>
    <property type="molecule type" value="Genomic_DNA"/>
</dbReference>
<keyword evidence="1" id="KW-0812">Transmembrane</keyword>
<evidence type="ECO:0000256" key="1">
    <source>
        <dbReference type="SAM" id="Phobius"/>
    </source>
</evidence>
<evidence type="ECO:0000313" key="3">
    <source>
        <dbReference type="Proteomes" id="UP000308705"/>
    </source>
</evidence>
<sequence>MMVNAAPETAEHDDGPSGAEPAVTGAAYGVLFMLGLVVGVVGAFEHEWYLFGTLPVGGVLAVLVLFAVPYAMGRLMGTRLAAMAVAVGWVIPSMILAGPRPEGDLAIAATLGGYIYLYGGLVAVALAVVLAPSTGGSWLLRQNVRIR</sequence>
<dbReference type="AlphaFoldDB" id="A0A4U3MCT8"/>
<evidence type="ECO:0000313" key="2">
    <source>
        <dbReference type="EMBL" id="TKK85446.1"/>
    </source>
</evidence>
<feature type="transmembrane region" description="Helical" evidence="1">
    <location>
        <begin position="117"/>
        <end position="140"/>
    </location>
</feature>
<dbReference type="Proteomes" id="UP000308705">
    <property type="component" value="Unassembled WGS sequence"/>
</dbReference>
<feature type="transmembrane region" description="Helical" evidence="1">
    <location>
        <begin position="48"/>
        <end position="68"/>
    </location>
</feature>
<organism evidence="2 3">
    <name type="scientific">Herbidospora galbida</name>
    <dbReference type="NCBI Taxonomy" id="2575442"/>
    <lineage>
        <taxon>Bacteria</taxon>
        <taxon>Bacillati</taxon>
        <taxon>Actinomycetota</taxon>
        <taxon>Actinomycetes</taxon>
        <taxon>Streptosporangiales</taxon>
        <taxon>Streptosporangiaceae</taxon>
        <taxon>Herbidospora</taxon>
    </lineage>
</organism>
<dbReference type="InterPro" id="IPR046095">
    <property type="entry name" value="DUF6113"/>
</dbReference>
<dbReference type="RefSeq" id="WP_137249560.1">
    <property type="nucleotide sequence ID" value="NZ_SZQA01000027.1"/>
</dbReference>
<feature type="transmembrane region" description="Helical" evidence="1">
    <location>
        <begin position="21"/>
        <end position="42"/>
    </location>
</feature>
<comment type="caution">
    <text evidence="2">The sequence shown here is derived from an EMBL/GenBank/DDBJ whole genome shotgun (WGS) entry which is preliminary data.</text>
</comment>
<keyword evidence="1" id="KW-1133">Transmembrane helix</keyword>
<proteinExistence type="predicted"/>
<gene>
    <name evidence="2" type="ORF">FDA94_25225</name>
</gene>
<accession>A0A4U3MCT8</accession>
<keyword evidence="3" id="KW-1185">Reference proteome</keyword>
<reference evidence="2 3" key="1">
    <citation type="submission" date="2019-04" db="EMBL/GenBank/DDBJ databases">
        <title>Herbidospora sp. NEAU-GS14.nov., a novel actinomycete isolated from soil.</title>
        <authorList>
            <person name="Han L."/>
        </authorList>
    </citation>
    <scope>NUCLEOTIDE SEQUENCE [LARGE SCALE GENOMIC DNA]</scope>
    <source>
        <strain evidence="2 3">NEAU-GS14</strain>
    </source>
</reference>
<keyword evidence="1" id="KW-0472">Membrane</keyword>
<name>A0A4U3MCT8_9ACTN</name>
<dbReference type="OrthoDB" id="3544132at2"/>